<feature type="binding site" evidence="6">
    <location>
        <position position="48"/>
    </location>
    <ligand>
        <name>pyruvate</name>
        <dbReference type="ChEBI" id="CHEBI:15361"/>
    </ligand>
</feature>
<dbReference type="EMBL" id="JAHLQI010000004">
    <property type="protein sequence ID" value="MBU5490628.1"/>
    <property type="molecule type" value="Genomic_DNA"/>
</dbReference>
<comment type="subunit">
    <text evidence="6">Homotetramer; dimer of dimers.</text>
</comment>
<evidence type="ECO:0000313" key="9">
    <source>
        <dbReference type="EMBL" id="MBU5490628.1"/>
    </source>
</evidence>
<keyword evidence="6" id="KW-0220">Diaminopimelate biosynthesis</keyword>
<dbReference type="PANTHER" id="PTHR12128:SF66">
    <property type="entry name" value="4-HYDROXY-2-OXOGLUTARATE ALDOLASE, MITOCHONDRIAL"/>
    <property type="match status" value="1"/>
</dbReference>
<keyword evidence="3 6" id="KW-0028">Amino-acid biosynthesis</keyword>
<feature type="active site" description="Schiff-base intermediate with substrate" evidence="6">
    <location>
        <position position="164"/>
    </location>
</feature>
<proteinExistence type="inferred from homology"/>
<dbReference type="PANTHER" id="PTHR12128">
    <property type="entry name" value="DIHYDRODIPICOLINATE SYNTHASE"/>
    <property type="match status" value="1"/>
</dbReference>
<comment type="caution">
    <text evidence="9">The sequence shown here is derived from an EMBL/GenBank/DDBJ whole genome shotgun (WGS) entry which is preliminary data.</text>
</comment>
<comment type="similarity">
    <text evidence="1 6 8">Belongs to the DapA family.</text>
</comment>
<dbReference type="RefSeq" id="WP_216470291.1">
    <property type="nucleotide sequence ID" value="NZ_JAHLQI010000004.1"/>
</dbReference>
<dbReference type="PIRSF" id="PIRSF001365">
    <property type="entry name" value="DHDPS"/>
    <property type="match status" value="1"/>
</dbReference>
<evidence type="ECO:0000256" key="2">
    <source>
        <dbReference type="ARBA" id="ARBA00022490"/>
    </source>
</evidence>
<dbReference type="HAMAP" id="MF_00418">
    <property type="entry name" value="DapA"/>
    <property type="match status" value="1"/>
</dbReference>
<keyword evidence="4 6" id="KW-0456">Lyase</keyword>
<dbReference type="InterPro" id="IPR005263">
    <property type="entry name" value="DapA"/>
</dbReference>
<comment type="caution">
    <text evidence="6">Was originally thought to be a dihydrodipicolinate synthase (DHDPS), catalyzing the condensation of (S)-aspartate-beta-semialdehyde [(S)-ASA] and pyruvate to dihydrodipicolinate (DHDP). However, it was shown in E.coli that the product of the enzymatic reaction is not dihydrodipicolinate but in fact (4S)-4-hydroxy-2,3,4,5-tetrahydro-(2S)-dipicolinic acid (HTPA), and that the consecutive dehydration reaction leading to DHDP is not spontaneous but catalyzed by DapB.</text>
</comment>
<reference evidence="9 10" key="1">
    <citation type="submission" date="2021-06" db="EMBL/GenBank/DDBJ databases">
        <authorList>
            <person name="Sun Q."/>
            <person name="Li D."/>
        </authorList>
    </citation>
    <scope>NUCLEOTIDE SEQUENCE [LARGE SCALE GENOMIC DNA]</scope>
    <source>
        <strain evidence="9 10">MSJd-7</strain>
    </source>
</reference>
<dbReference type="Proteomes" id="UP000783588">
    <property type="component" value="Unassembled WGS sequence"/>
</dbReference>
<dbReference type="InterPro" id="IPR002220">
    <property type="entry name" value="DapA-like"/>
</dbReference>
<protein>
    <recommendedName>
        <fullName evidence="6 7">4-hydroxy-tetrahydrodipicolinate synthase</fullName>
        <shortName evidence="6">HTPA synthase</shortName>
        <ecNumber evidence="6 7">4.3.3.7</ecNumber>
    </recommendedName>
</protein>
<dbReference type="EC" id="4.3.3.7" evidence="6 7"/>
<evidence type="ECO:0000256" key="8">
    <source>
        <dbReference type="PIRNR" id="PIRNR001365"/>
    </source>
</evidence>
<comment type="function">
    <text evidence="6">Catalyzes the condensation of (S)-aspartate-beta-semialdehyde [(S)-ASA] and pyruvate to 4-hydroxy-tetrahydrodipicolinate (HTPA).</text>
</comment>
<sequence length="297" mass="32335">MKKPIFTGANVAIVTPMTETGVNYPEFRRFIDDQIARGIDAITICGTTGEGSTLTDKEHKEAIQFCIDHVNGRVPVIAGTGSNDTRYAIELGKFASQAGADGLLTVTPYYNKTTQQGLIKHFYALADATPTPIVVYNVPSRTGMTIKPETYFELSKHPNINGAKEASGDFSLLAEAMRLCGDNLNFWSGNDDMIVPLMAMGGKGVISVLANVAPDVAHNIAQLCLDGKYAEAREMQIKYLDLINALFVEVNPIPVKMAVRMLGWDVGELRMPLCDMSAEHTEILRKAMTEAGYAPVK</sequence>
<evidence type="ECO:0000256" key="4">
    <source>
        <dbReference type="ARBA" id="ARBA00023239"/>
    </source>
</evidence>
<dbReference type="NCBIfam" id="TIGR00674">
    <property type="entry name" value="dapA"/>
    <property type="match status" value="1"/>
</dbReference>
<accession>A0ABS6ESG4</accession>
<dbReference type="CDD" id="cd00950">
    <property type="entry name" value="DHDPS"/>
    <property type="match status" value="1"/>
</dbReference>
<keyword evidence="2 6" id="KW-0963">Cytoplasm</keyword>
<organism evidence="9 10">
    <name type="scientific">Butyricicoccus intestinisimiae</name>
    <dbReference type="NCBI Taxonomy" id="2841509"/>
    <lineage>
        <taxon>Bacteria</taxon>
        <taxon>Bacillati</taxon>
        <taxon>Bacillota</taxon>
        <taxon>Clostridia</taxon>
        <taxon>Eubacteriales</taxon>
        <taxon>Butyricicoccaceae</taxon>
        <taxon>Butyricicoccus</taxon>
    </lineage>
</organism>
<evidence type="ECO:0000256" key="5">
    <source>
        <dbReference type="ARBA" id="ARBA00023270"/>
    </source>
</evidence>
<comment type="pathway">
    <text evidence="6">Amino-acid biosynthesis; L-lysine biosynthesis via DAP pathway; (S)-tetrahydrodipicolinate from L-aspartate: step 3/4.</text>
</comment>
<evidence type="ECO:0000256" key="7">
    <source>
        <dbReference type="NCBIfam" id="TIGR00674"/>
    </source>
</evidence>
<dbReference type="Pfam" id="PF00701">
    <property type="entry name" value="DHDPS"/>
    <property type="match status" value="1"/>
</dbReference>
<evidence type="ECO:0000256" key="6">
    <source>
        <dbReference type="HAMAP-Rule" id="MF_00418"/>
    </source>
</evidence>
<evidence type="ECO:0000256" key="1">
    <source>
        <dbReference type="ARBA" id="ARBA00007592"/>
    </source>
</evidence>
<feature type="active site" description="Proton donor/acceptor" evidence="6">
    <location>
        <position position="136"/>
    </location>
</feature>
<feature type="binding site" evidence="6">
    <location>
        <position position="206"/>
    </location>
    <ligand>
        <name>pyruvate</name>
        <dbReference type="ChEBI" id="CHEBI:15361"/>
    </ligand>
</feature>
<name>A0ABS6ESG4_9FIRM</name>
<comment type="catalytic activity">
    <reaction evidence="6">
        <text>L-aspartate 4-semialdehyde + pyruvate = (2S,4S)-4-hydroxy-2,3,4,5-tetrahydrodipicolinate + H2O + H(+)</text>
        <dbReference type="Rhea" id="RHEA:34171"/>
        <dbReference type="ChEBI" id="CHEBI:15361"/>
        <dbReference type="ChEBI" id="CHEBI:15377"/>
        <dbReference type="ChEBI" id="CHEBI:15378"/>
        <dbReference type="ChEBI" id="CHEBI:67139"/>
        <dbReference type="ChEBI" id="CHEBI:537519"/>
        <dbReference type="EC" id="4.3.3.7"/>
    </reaction>
</comment>
<feature type="site" description="Part of a proton relay during catalysis" evidence="6">
    <location>
        <position position="47"/>
    </location>
</feature>
<comment type="subcellular location">
    <subcellularLocation>
        <location evidence="6">Cytoplasm</location>
    </subcellularLocation>
</comment>
<keyword evidence="5 6" id="KW-0704">Schiff base</keyword>
<feature type="site" description="Part of a proton relay during catalysis" evidence="6">
    <location>
        <position position="110"/>
    </location>
</feature>
<gene>
    <name evidence="6 9" type="primary">dapA</name>
    <name evidence="9" type="ORF">KQI75_08345</name>
</gene>
<evidence type="ECO:0000256" key="3">
    <source>
        <dbReference type="ARBA" id="ARBA00022605"/>
    </source>
</evidence>
<keyword evidence="10" id="KW-1185">Reference proteome</keyword>
<dbReference type="SMART" id="SM01130">
    <property type="entry name" value="DHDPS"/>
    <property type="match status" value="1"/>
</dbReference>
<keyword evidence="6" id="KW-0457">Lysine biosynthesis</keyword>
<dbReference type="GO" id="GO:0008840">
    <property type="term" value="F:4-hydroxy-tetrahydrodipicolinate synthase activity"/>
    <property type="evidence" value="ECO:0007669"/>
    <property type="project" value="UniProtKB-EC"/>
</dbReference>
<evidence type="ECO:0000313" key="10">
    <source>
        <dbReference type="Proteomes" id="UP000783588"/>
    </source>
</evidence>